<dbReference type="Gene3D" id="1.10.730.20">
    <property type="match status" value="1"/>
</dbReference>
<dbReference type="Pfam" id="PF06827">
    <property type="entry name" value="zf-FPG_IleRS"/>
    <property type="match status" value="1"/>
</dbReference>
<dbReference type="EMBL" id="UINC01053054">
    <property type="protein sequence ID" value="SVB69106.1"/>
    <property type="molecule type" value="Genomic_DNA"/>
</dbReference>
<feature type="non-terminal residue" evidence="2">
    <location>
        <position position="1"/>
    </location>
</feature>
<dbReference type="InterPro" id="IPR009080">
    <property type="entry name" value="tRNAsynth_Ia_anticodon-bd"/>
</dbReference>
<name>A0A382G1A7_9ZZZZ</name>
<dbReference type="PANTHER" id="PTHR42765:SF1">
    <property type="entry name" value="ISOLEUCINE--TRNA LIGASE, MITOCHONDRIAL"/>
    <property type="match status" value="1"/>
</dbReference>
<evidence type="ECO:0000259" key="1">
    <source>
        <dbReference type="Pfam" id="PF06827"/>
    </source>
</evidence>
<dbReference type="GO" id="GO:0005829">
    <property type="term" value="C:cytosol"/>
    <property type="evidence" value="ECO:0007669"/>
    <property type="project" value="TreeGrafter"/>
</dbReference>
<dbReference type="SUPFAM" id="SSF47323">
    <property type="entry name" value="Anticodon-binding domain of a subclass of class I aminoacyl-tRNA synthetases"/>
    <property type="match status" value="1"/>
</dbReference>
<accession>A0A382G1A7</accession>
<gene>
    <name evidence="2" type="ORF">METZ01_LOCUS221960</name>
</gene>
<protein>
    <recommendedName>
        <fullName evidence="1">Zinc finger FPG/IleRS-type domain-containing protein</fullName>
    </recommendedName>
</protein>
<feature type="domain" description="Zinc finger FPG/IleRS-type" evidence="1">
    <location>
        <begin position="113"/>
        <end position="142"/>
    </location>
</feature>
<reference evidence="2" key="1">
    <citation type="submission" date="2018-05" db="EMBL/GenBank/DDBJ databases">
        <authorList>
            <person name="Lanie J.A."/>
            <person name="Ng W.-L."/>
            <person name="Kazmierczak K.M."/>
            <person name="Andrzejewski T.M."/>
            <person name="Davidsen T.M."/>
            <person name="Wayne K.J."/>
            <person name="Tettelin H."/>
            <person name="Glass J.I."/>
            <person name="Rusch D."/>
            <person name="Podicherti R."/>
            <person name="Tsui H.-C.T."/>
            <person name="Winkler M.E."/>
        </authorList>
    </citation>
    <scope>NUCLEOTIDE SEQUENCE</scope>
</reference>
<dbReference type="GO" id="GO:0005524">
    <property type="term" value="F:ATP binding"/>
    <property type="evidence" value="ECO:0007669"/>
    <property type="project" value="InterPro"/>
</dbReference>
<proteinExistence type="predicted"/>
<dbReference type="GO" id="GO:0006428">
    <property type="term" value="P:isoleucyl-tRNA aminoacylation"/>
    <property type="evidence" value="ECO:0007669"/>
    <property type="project" value="TreeGrafter"/>
</dbReference>
<dbReference type="InterPro" id="IPR010663">
    <property type="entry name" value="Znf_FPG/IleRS"/>
</dbReference>
<dbReference type="GO" id="GO:0004822">
    <property type="term" value="F:isoleucine-tRNA ligase activity"/>
    <property type="evidence" value="ECO:0007669"/>
    <property type="project" value="TreeGrafter"/>
</dbReference>
<dbReference type="InterPro" id="IPR050081">
    <property type="entry name" value="Ile-tRNA_ligase"/>
</dbReference>
<dbReference type="PANTHER" id="PTHR42765">
    <property type="entry name" value="SOLEUCYL-TRNA SYNTHETASE"/>
    <property type="match status" value="1"/>
</dbReference>
<dbReference type="AlphaFoldDB" id="A0A382G1A7"/>
<evidence type="ECO:0000313" key="2">
    <source>
        <dbReference type="EMBL" id="SVB69106.1"/>
    </source>
</evidence>
<sequence length="149" mass="16776">KSVHMSSFSDSVDVSVDARFISKWSMLTDLKSEVSKALELCRSEKVIGHSLDAQVRLVLPKNICSVLGDNYSDFKFIFIVSSFKVVNSLEDGDTVYSSEKIEGLEVGVSRMGGQKCERCWNYFEEDNIDKGEHSMICFRCIANLELEKA</sequence>
<organism evidence="2">
    <name type="scientific">marine metagenome</name>
    <dbReference type="NCBI Taxonomy" id="408172"/>
    <lineage>
        <taxon>unclassified sequences</taxon>
        <taxon>metagenomes</taxon>
        <taxon>ecological metagenomes</taxon>
    </lineage>
</organism>